<comment type="caution">
    <text evidence="7">The sequence shown here is derived from an EMBL/GenBank/DDBJ whole genome shotgun (WGS) entry which is preliminary data.</text>
</comment>
<evidence type="ECO:0000256" key="3">
    <source>
        <dbReference type="ARBA" id="ARBA00022793"/>
    </source>
</evidence>
<dbReference type="SUPFAM" id="SSF53383">
    <property type="entry name" value="PLP-dependent transferases"/>
    <property type="match status" value="1"/>
</dbReference>
<sequence>MNNNLISSEEHSNAVLPHNLGNFENIFHPDNYDHYRNAINTTTDLVQEFLYRNKKPFSGIEAKEMKEKVRQIDLDQKLSNYDELLAEVDDIYVKHATAFHLPQYVAHLNCPVVIPALAGEILVSAINSSQDTYDQSAGGTFMERKLIDWTAKQIGYDVNSDGVFTAGGSQSNLMGLVMMRDCFSQKRYNHNIKMDGLSPEASRFRIFVSDKSHFSNLKNASIMGLGEKSIIKVPTDDRFRMDISLLKKYIKREEQLGNIPIGIVATAGTTDFGNVDPLEDIADVAEQYNIWMHVDAAYGCALLLSEKYRDLLNGIERADSVTIDYHKSFFQPISSSAFIVKNKKELLILKHHADYLNPKEMDEEEIPAQINKSITQSTRRFDALKLWFTLRMMGKEQLAEYTDTVIDLTKDTASMISEDPDFELLSDSDLSVLVFRYIRSDIEDTNALNQFIKMKLFYSGEILVASTKVNGNFYLKFTLLNPITTTEDIHQILTTIKRHGKDFNTEK</sequence>
<name>A0ABS7ZWC3_9FLAO</name>
<comment type="cofactor">
    <cofactor evidence="1 6">
        <name>pyridoxal 5'-phosphate</name>
        <dbReference type="ChEBI" id="CHEBI:597326"/>
    </cofactor>
</comment>
<keyword evidence="3" id="KW-0210">Decarboxylase</keyword>
<dbReference type="Proteomes" id="UP000618240">
    <property type="component" value="Unassembled WGS sequence"/>
</dbReference>
<keyword evidence="7" id="KW-0032">Aminotransferase</keyword>
<dbReference type="Gene3D" id="3.40.640.10">
    <property type="entry name" value="Type I PLP-dependent aspartate aminotransferase-like (Major domain)"/>
    <property type="match status" value="1"/>
</dbReference>
<evidence type="ECO:0000313" key="8">
    <source>
        <dbReference type="Proteomes" id="UP000618240"/>
    </source>
</evidence>
<dbReference type="Gene3D" id="1.20.1650.10">
    <property type="entry name" value="PLP-dependent transferases"/>
    <property type="match status" value="1"/>
</dbReference>
<dbReference type="PRINTS" id="PR00800">
    <property type="entry name" value="YHDCRBOXLASE"/>
</dbReference>
<keyword evidence="8" id="KW-1185">Reference proteome</keyword>
<dbReference type="Gene3D" id="3.90.1150.10">
    <property type="entry name" value="Aspartate Aminotransferase, domain 1"/>
    <property type="match status" value="1"/>
</dbReference>
<dbReference type="InterPro" id="IPR015421">
    <property type="entry name" value="PyrdxlP-dep_Trfase_major"/>
</dbReference>
<gene>
    <name evidence="7" type="ORF">JI747_002380</name>
</gene>
<dbReference type="InterPro" id="IPR015422">
    <property type="entry name" value="PyrdxlP-dep_Trfase_small"/>
</dbReference>
<dbReference type="InterPro" id="IPR015424">
    <property type="entry name" value="PyrdxlP-dep_Trfase"/>
</dbReference>
<organism evidence="7 8">
    <name type="scientific">Chryseobacterium tagetis</name>
    <dbReference type="NCBI Taxonomy" id="2801334"/>
    <lineage>
        <taxon>Bacteria</taxon>
        <taxon>Pseudomonadati</taxon>
        <taxon>Bacteroidota</taxon>
        <taxon>Flavobacteriia</taxon>
        <taxon>Flavobacteriales</taxon>
        <taxon>Weeksellaceae</taxon>
        <taxon>Chryseobacterium group</taxon>
        <taxon>Chryseobacterium</taxon>
    </lineage>
</organism>
<evidence type="ECO:0000256" key="6">
    <source>
        <dbReference type="RuleBase" id="RU000382"/>
    </source>
</evidence>
<dbReference type="PANTHER" id="PTHR45677">
    <property type="entry name" value="GLUTAMATE DECARBOXYLASE-RELATED"/>
    <property type="match status" value="1"/>
</dbReference>
<dbReference type="PANTHER" id="PTHR45677:SF8">
    <property type="entry name" value="CYSTEINE SULFINIC ACID DECARBOXYLASE"/>
    <property type="match status" value="1"/>
</dbReference>
<proteinExistence type="inferred from homology"/>
<keyword evidence="4 6" id="KW-0663">Pyridoxal phosphate</keyword>
<evidence type="ECO:0000256" key="2">
    <source>
        <dbReference type="ARBA" id="ARBA00009533"/>
    </source>
</evidence>
<evidence type="ECO:0000256" key="1">
    <source>
        <dbReference type="ARBA" id="ARBA00001933"/>
    </source>
</evidence>
<dbReference type="GO" id="GO:0008483">
    <property type="term" value="F:transaminase activity"/>
    <property type="evidence" value="ECO:0007669"/>
    <property type="project" value="UniProtKB-KW"/>
</dbReference>
<dbReference type="RefSeq" id="WP_225686010.1">
    <property type="nucleotide sequence ID" value="NZ_JAERSE020000001.1"/>
</dbReference>
<reference evidence="7 8" key="1">
    <citation type="submission" date="2021-09" db="EMBL/GenBank/DDBJ databases">
        <title>Genome sequencing and assembly of Chryseobacterium sp. RG1.</title>
        <authorList>
            <person name="Chhetri G."/>
        </authorList>
    </citation>
    <scope>NUCLEOTIDE SEQUENCE [LARGE SCALE GENOMIC DNA]</scope>
    <source>
        <strain evidence="7 8">RG1</strain>
    </source>
</reference>
<keyword evidence="7" id="KW-0808">Transferase</keyword>
<keyword evidence="5 6" id="KW-0456">Lyase</keyword>
<dbReference type="InterPro" id="IPR002129">
    <property type="entry name" value="PyrdxlP-dep_de-COase"/>
</dbReference>
<dbReference type="EMBL" id="JAERSE020000001">
    <property type="protein sequence ID" value="MCA6066006.1"/>
    <property type="molecule type" value="Genomic_DNA"/>
</dbReference>
<evidence type="ECO:0000313" key="7">
    <source>
        <dbReference type="EMBL" id="MCA6066006.1"/>
    </source>
</evidence>
<dbReference type="Pfam" id="PF00282">
    <property type="entry name" value="Pyridoxal_deC"/>
    <property type="match status" value="1"/>
</dbReference>
<evidence type="ECO:0000256" key="5">
    <source>
        <dbReference type="ARBA" id="ARBA00023239"/>
    </source>
</evidence>
<accession>A0ABS7ZWC3</accession>
<protein>
    <submittedName>
        <fullName evidence="7">Aspartate aminotransferase family protein</fullName>
    </submittedName>
</protein>
<dbReference type="InterPro" id="IPR010977">
    <property type="entry name" value="Aromatic_deC"/>
</dbReference>
<comment type="similarity">
    <text evidence="2 6">Belongs to the group II decarboxylase family.</text>
</comment>
<evidence type="ECO:0000256" key="4">
    <source>
        <dbReference type="ARBA" id="ARBA00022898"/>
    </source>
</evidence>
<dbReference type="CDD" id="cd06450">
    <property type="entry name" value="DOPA_deC_like"/>
    <property type="match status" value="1"/>
</dbReference>